<feature type="domain" description="Glycosyl transferase family 1" evidence="1">
    <location>
        <begin position="202"/>
        <end position="368"/>
    </location>
</feature>
<dbReference type="RefSeq" id="WP_283217550.1">
    <property type="nucleotide sequence ID" value="NZ_LGFD01000015.1"/>
</dbReference>
<dbReference type="InterPro" id="IPR050194">
    <property type="entry name" value="Glycosyltransferase_grp1"/>
</dbReference>
<accession>A0A101ELT5</accession>
<dbReference type="PANTHER" id="PTHR45947">
    <property type="entry name" value="SULFOQUINOVOSYL TRANSFERASE SQD2"/>
    <property type="match status" value="1"/>
</dbReference>
<evidence type="ECO:0000259" key="1">
    <source>
        <dbReference type="Pfam" id="PF00534"/>
    </source>
</evidence>
<dbReference type="SUPFAM" id="SSF53756">
    <property type="entry name" value="UDP-Glycosyltransferase/glycogen phosphorylase"/>
    <property type="match status" value="1"/>
</dbReference>
<organism evidence="3 4">
    <name type="scientific">Thermococcus sibiricus</name>
    <dbReference type="NCBI Taxonomy" id="172049"/>
    <lineage>
        <taxon>Archaea</taxon>
        <taxon>Methanobacteriati</taxon>
        <taxon>Methanobacteriota</taxon>
        <taxon>Thermococci</taxon>
        <taxon>Thermococcales</taxon>
        <taxon>Thermococcaceae</taxon>
        <taxon>Thermococcus</taxon>
    </lineage>
</organism>
<dbReference type="Proteomes" id="UP000053911">
    <property type="component" value="Unassembled WGS sequence"/>
</dbReference>
<comment type="caution">
    <text evidence="3">The sequence shown here is derived from an EMBL/GenBank/DDBJ whole genome shotgun (WGS) entry which is preliminary data.</text>
</comment>
<dbReference type="Gene3D" id="3.40.50.2000">
    <property type="entry name" value="Glycogen Phosphorylase B"/>
    <property type="match status" value="2"/>
</dbReference>
<dbReference type="InterPro" id="IPR028098">
    <property type="entry name" value="Glyco_trans_4-like_N"/>
</dbReference>
<dbReference type="Pfam" id="PF13439">
    <property type="entry name" value="Glyco_transf_4"/>
    <property type="match status" value="1"/>
</dbReference>
<dbReference type="InterPro" id="IPR001296">
    <property type="entry name" value="Glyco_trans_1"/>
</dbReference>
<proteinExistence type="predicted"/>
<dbReference type="EMBL" id="LGFD01000015">
    <property type="protein sequence ID" value="KUK17746.1"/>
    <property type="molecule type" value="Genomic_DNA"/>
</dbReference>
<dbReference type="PANTHER" id="PTHR45947:SF3">
    <property type="entry name" value="SULFOQUINOVOSYL TRANSFERASE SQD2"/>
    <property type="match status" value="1"/>
</dbReference>
<reference evidence="4" key="1">
    <citation type="journal article" date="2015" name="MBio">
        <title>Genome-Resolved Metagenomic Analysis Reveals Roles for Candidate Phyla and Other Microbial Community Members in Biogeochemical Transformations in Oil Reservoirs.</title>
        <authorList>
            <person name="Hu P."/>
            <person name="Tom L."/>
            <person name="Singh A."/>
            <person name="Thomas B.C."/>
            <person name="Baker B.J."/>
            <person name="Piceno Y.M."/>
            <person name="Andersen G.L."/>
            <person name="Banfield J.F."/>
        </authorList>
    </citation>
    <scope>NUCLEOTIDE SEQUENCE [LARGE SCALE GENOMIC DNA]</scope>
</reference>
<dbReference type="PATRIC" id="fig|172049.5.peg.1797"/>
<evidence type="ECO:0000313" key="3">
    <source>
        <dbReference type="EMBL" id="KUK17746.1"/>
    </source>
</evidence>
<protein>
    <submittedName>
        <fullName evidence="3">Glycosyl transferase</fullName>
    </submittedName>
</protein>
<dbReference type="GO" id="GO:0016757">
    <property type="term" value="F:glycosyltransferase activity"/>
    <property type="evidence" value="ECO:0007669"/>
    <property type="project" value="InterPro"/>
</dbReference>
<gene>
    <name evidence="3" type="ORF">XD54_0932</name>
</gene>
<evidence type="ECO:0000313" key="4">
    <source>
        <dbReference type="Proteomes" id="UP000053911"/>
    </source>
</evidence>
<keyword evidence="3" id="KW-0808">Transferase</keyword>
<name>A0A101ELT5_9EURY</name>
<sequence>MKFNDKNILILTNHYPDKENIYYGGIFVKEQVKYLKDYFKEVYVISPQALGINRKLRDYEYDNVKVFFPRFLHIPINYFRRRLGDNFFKNALRVIERENLEFDLIHAHFTWPSGYAGALLRKMLKVPLIITAHGFDVYEVPFQNKYYRKKVLFALETANHVITVSGSNLRILTEKLGLPKGRVSLIPNGFDGKLFRTIPQDKVRLSLGIPSEKKIILTVGNLVPGKGHEYLIKAARKVIEKRIDVLFVIVGSGPLRKKLESLMRSLNLENYFYFAGARPHDEIPLWMNASDLFVLPSLRESFGVVQIEAMACGVPVVATRNGGSEEIITSEDYGLLCPSADPECLAEKILIALEKEWDKEKIRKYAEQFRWENIVKQILVVYREVLNDESYNNCYG</sequence>
<evidence type="ECO:0000259" key="2">
    <source>
        <dbReference type="Pfam" id="PF13439"/>
    </source>
</evidence>
<dbReference type="CDD" id="cd03798">
    <property type="entry name" value="GT4_WlbH-like"/>
    <property type="match status" value="1"/>
</dbReference>
<feature type="domain" description="Glycosyltransferase subfamily 4-like N-terminal" evidence="2">
    <location>
        <begin position="27"/>
        <end position="191"/>
    </location>
</feature>
<dbReference type="AlphaFoldDB" id="A0A101ELT5"/>
<dbReference type="Pfam" id="PF00534">
    <property type="entry name" value="Glycos_transf_1"/>
    <property type="match status" value="1"/>
</dbReference>